<organism evidence="1 2">
    <name type="scientific">Aphanomyces euteiches</name>
    <dbReference type="NCBI Taxonomy" id="100861"/>
    <lineage>
        <taxon>Eukaryota</taxon>
        <taxon>Sar</taxon>
        <taxon>Stramenopiles</taxon>
        <taxon>Oomycota</taxon>
        <taxon>Saprolegniomycetes</taxon>
        <taxon>Saprolegniales</taxon>
        <taxon>Verrucalvaceae</taxon>
        <taxon>Aphanomyces</taxon>
    </lineage>
</organism>
<keyword evidence="2" id="KW-1185">Reference proteome</keyword>
<dbReference type="AlphaFoldDB" id="A0A6G0WC78"/>
<comment type="caution">
    <text evidence="1">The sequence shown here is derived from an EMBL/GenBank/DDBJ whole genome shotgun (WGS) entry which is preliminary data.</text>
</comment>
<evidence type="ECO:0000313" key="2">
    <source>
        <dbReference type="Proteomes" id="UP000481153"/>
    </source>
</evidence>
<dbReference type="Proteomes" id="UP000481153">
    <property type="component" value="Unassembled WGS sequence"/>
</dbReference>
<gene>
    <name evidence="1" type="ORF">Ae201684_016540</name>
</gene>
<proteinExistence type="predicted"/>
<reference evidence="1 2" key="1">
    <citation type="submission" date="2019-07" db="EMBL/GenBank/DDBJ databases">
        <title>Genomics analysis of Aphanomyces spp. identifies a new class of oomycete effector associated with host adaptation.</title>
        <authorList>
            <person name="Gaulin E."/>
        </authorList>
    </citation>
    <scope>NUCLEOTIDE SEQUENCE [LARGE SCALE GENOMIC DNA]</scope>
    <source>
        <strain evidence="1 2">ATCC 201684</strain>
    </source>
</reference>
<dbReference type="VEuPathDB" id="FungiDB:AeMF1_002784"/>
<protein>
    <submittedName>
        <fullName evidence="1">Uncharacterized protein</fullName>
    </submittedName>
</protein>
<evidence type="ECO:0000313" key="1">
    <source>
        <dbReference type="EMBL" id="KAF0724889.1"/>
    </source>
</evidence>
<name>A0A6G0WC78_9STRA</name>
<accession>A0A6G0WC78</accession>
<sequence>MTTPTFEALQVKLNSTAEYAQSDASSEVFDLWFELATQFAQGQMNVLEIQRHTLHALEIMLTTYSIQRIRDPSTDLYAVRELFRHAQAIFEILRTKPKFAPLLEPNSEQVLGPWLRSTGVRSLEAVAYAETLHGGVRVDAFSTMQALLELWEFLSDNGTNPWAHVYATTWNLHFELNHVAHTTASVSTDAIVRDAALQTIQQMARFDKTYAPVIALSRVARDILALSPLWSMGVLASSVAMDQLLVKMVATSTDHAATKSLFCTGVMESLYEALMNNRSSREWAFDAKAYEYNLCHLFRACYQTYKMHPNEGNRVVLPDSYLHAIESVLLHYPDCVSLVQFALDADEYCMFVLISRISHAFQEGVWTDQILPFARAQLALLPLQGVSGLQRDQELVNMIREACRLYYLNIDRVPSANLGRHVFLTVTQAIRHGYIETERFTEILALILHRHYSMGHVQVYQWIPTLFLPEVSHNHKTSRALGESLLIALGLQNSSFGLENAIMSAETSKAISEAFSVILAKFRSGPADMFWQEVCLNFGPFIQEHRTALSALLHSITMELETCQTRGSIAVDRLDSLTELLHGISMRIDSADASTVFRLSLQVISLGAGASTAAMFEDTLVNAIEHMSEKDSLDLITTELALSICGPRTRTALAKLVPHMCLEDIDPHVRQAALRCIVSHPDLIRTNSVVVIRSLYWIHNPMMKAQDTSDKMCVDQLALATDACPVLVVLASVAPIYVKECIVKLLSAANLNAVNDALNEANIIAPHLDTLVATVPRNALLSFVLTTSGMLLLPILTHLSSKWQQLAQEVIQSGFLIERDDYAVFTGQFPSLERLARNKHAYKRTEEGKNTLKQILGADDMTLVQSVPSRNQLHQLIVNELDHGAYMKAIRLANTMRAWYPDDYIQMGTHELVTKTLLPLVADHDFPRIYLGSYTSATLDAFPTYYRTMHEVKLLFPTESEEVLHLSKHLEAFCLAKLQEILMHSGPDQAKEWMDFYGFHVPIVSSMAPTKNVVATVPLSPSAPPWAETMLHVLDGELPAVALDSIAVDNV</sequence>
<dbReference type="EMBL" id="VJMJ01000257">
    <property type="protein sequence ID" value="KAF0724889.1"/>
    <property type="molecule type" value="Genomic_DNA"/>
</dbReference>